<gene>
    <name evidence="1" type="ORF">IFO67_01705</name>
</gene>
<organism evidence="1 2">
    <name type="scientific">Thauera sedimentorum</name>
    <dbReference type="NCBI Taxonomy" id="2767595"/>
    <lineage>
        <taxon>Bacteria</taxon>
        <taxon>Pseudomonadati</taxon>
        <taxon>Pseudomonadota</taxon>
        <taxon>Betaproteobacteria</taxon>
        <taxon>Rhodocyclales</taxon>
        <taxon>Zoogloeaceae</taxon>
        <taxon>Thauera</taxon>
    </lineage>
</organism>
<dbReference type="EMBL" id="JACYTO010000001">
    <property type="protein sequence ID" value="MBD8501590.1"/>
    <property type="molecule type" value="Genomic_DNA"/>
</dbReference>
<proteinExistence type="predicted"/>
<comment type="caution">
    <text evidence="1">The sequence shown here is derived from an EMBL/GenBank/DDBJ whole genome shotgun (WGS) entry which is preliminary data.</text>
</comment>
<name>A0ABR9B7W7_9RHOO</name>
<protein>
    <submittedName>
        <fullName evidence="1">Uncharacterized protein</fullName>
    </submittedName>
</protein>
<sequence length="76" mass="8376">MKTTDPDTIIWRKPSGAPVACLEKIKVLNENHAELRQTVQDIMEDALLMGCSEAQIRAAMHALIDEVVPAFGEQAD</sequence>
<accession>A0ABR9B7W7</accession>
<keyword evidence="2" id="KW-1185">Reference proteome</keyword>
<evidence type="ECO:0000313" key="2">
    <source>
        <dbReference type="Proteomes" id="UP000603602"/>
    </source>
</evidence>
<dbReference type="Proteomes" id="UP000603602">
    <property type="component" value="Unassembled WGS sequence"/>
</dbReference>
<reference evidence="2" key="1">
    <citation type="submission" date="2023-07" db="EMBL/GenBank/DDBJ databases">
        <title>Thauera sp. CAU 1555 isolated from sand of Yaerae Beach.</title>
        <authorList>
            <person name="Kim W."/>
        </authorList>
    </citation>
    <scope>NUCLEOTIDE SEQUENCE [LARGE SCALE GENOMIC DNA]</scope>
    <source>
        <strain evidence="2">CAU 1555</strain>
    </source>
</reference>
<evidence type="ECO:0000313" key="1">
    <source>
        <dbReference type="EMBL" id="MBD8501590.1"/>
    </source>
</evidence>
<dbReference type="RefSeq" id="WP_187716433.1">
    <property type="nucleotide sequence ID" value="NZ_JACTAH010000001.1"/>
</dbReference>